<keyword evidence="9 10" id="KW-0131">Cell cycle</keyword>
<dbReference type="AlphaFoldDB" id="A0A1M5RTD6"/>
<keyword evidence="4 10" id="KW-0997">Cell inner membrane</keyword>
<evidence type="ECO:0000256" key="7">
    <source>
        <dbReference type="ARBA" id="ARBA00022989"/>
    </source>
</evidence>
<evidence type="ECO:0000256" key="6">
    <source>
        <dbReference type="ARBA" id="ARBA00022692"/>
    </source>
</evidence>
<reference evidence="11 12" key="1">
    <citation type="submission" date="2016-11" db="EMBL/GenBank/DDBJ databases">
        <authorList>
            <person name="Jaros S."/>
            <person name="Januszkiewicz K."/>
            <person name="Wedrychowicz H."/>
        </authorList>
    </citation>
    <scope>NUCLEOTIDE SEQUENCE [LARGE SCALE GENOMIC DNA]</scope>
    <source>
        <strain evidence="11 12">CGMCC 1.7049</strain>
    </source>
</reference>
<dbReference type="GO" id="GO:0015031">
    <property type="term" value="P:protein transport"/>
    <property type="evidence" value="ECO:0007669"/>
    <property type="project" value="InterPro"/>
</dbReference>
<evidence type="ECO:0000256" key="2">
    <source>
        <dbReference type="ARBA" id="ARBA00005811"/>
    </source>
</evidence>
<dbReference type="Pfam" id="PF02472">
    <property type="entry name" value="ExbD"/>
    <property type="match status" value="1"/>
</dbReference>
<protein>
    <recommendedName>
        <fullName evidence="10">Tol-Pal system protein TolR</fullName>
    </recommendedName>
</protein>
<dbReference type="NCBIfam" id="TIGR02801">
    <property type="entry name" value="tolR"/>
    <property type="match status" value="1"/>
</dbReference>
<evidence type="ECO:0000313" key="11">
    <source>
        <dbReference type="EMBL" id="SHH29557.1"/>
    </source>
</evidence>
<keyword evidence="7 10" id="KW-1133">Transmembrane helix</keyword>
<dbReference type="EMBL" id="FQWZ01000008">
    <property type="protein sequence ID" value="SHH29557.1"/>
    <property type="molecule type" value="Genomic_DNA"/>
</dbReference>
<dbReference type="PANTHER" id="PTHR30558:SF7">
    <property type="entry name" value="TOL-PAL SYSTEM PROTEIN TOLR"/>
    <property type="match status" value="1"/>
</dbReference>
<evidence type="ECO:0000313" key="12">
    <source>
        <dbReference type="Proteomes" id="UP000199758"/>
    </source>
</evidence>
<dbReference type="STRING" id="490188.SAMN04488068_3194"/>
<keyword evidence="6 10" id="KW-0812">Transmembrane</keyword>
<dbReference type="GO" id="GO:0005886">
    <property type="term" value="C:plasma membrane"/>
    <property type="evidence" value="ECO:0007669"/>
    <property type="project" value="UniProtKB-SubCell"/>
</dbReference>
<comment type="similarity">
    <text evidence="2 10">Belongs to the ExbD/TolR family.</text>
</comment>
<dbReference type="PANTHER" id="PTHR30558">
    <property type="entry name" value="EXBD MEMBRANE COMPONENT OF PMF-DRIVEN MACROMOLECULE IMPORT SYSTEM"/>
    <property type="match status" value="1"/>
</dbReference>
<comment type="subunit">
    <text evidence="10">The Tol-Pal system is composed of five core proteins: the inner membrane proteins TolA, TolQ and TolR, the periplasmic protein TolB and the outer membrane protein Pal. They form a network linking the inner and outer membranes and the peptidoglycan layer.</text>
</comment>
<keyword evidence="8 10" id="KW-0472">Membrane</keyword>
<organism evidence="11 12">
    <name type="scientific">Hydrocarboniphaga daqingensis</name>
    <dbReference type="NCBI Taxonomy" id="490188"/>
    <lineage>
        <taxon>Bacteria</taxon>
        <taxon>Pseudomonadati</taxon>
        <taxon>Pseudomonadota</taxon>
        <taxon>Gammaproteobacteria</taxon>
        <taxon>Nevskiales</taxon>
        <taxon>Nevskiaceae</taxon>
        <taxon>Hydrocarboniphaga</taxon>
    </lineage>
</organism>
<evidence type="ECO:0000256" key="10">
    <source>
        <dbReference type="HAMAP-Rule" id="MF_02203"/>
    </source>
</evidence>
<gene>
    <name evidence="10" type="primary">tolR</name>
    <name evidence="11" type="ORF">SAMN04488068_3194</name>
</gene>
<proteinExistence type="inferred from homology"/>
<evidence type="ECO:0000256" key="9">
    <source>
        <dbReference type="ARBA" id="ARBA00023306"/>
    </source>
</evidence>
<sequence length="150" mass="16359">MGASVSPRGGKRRLNAEMNVVPYIDVMLVLLIIFMVTAPLLTQGIEVQLPETDGENMTQGDEPITLSINRDGQLFLNIGDKRSEPLTDDEVIQRAGAIVRNKPQEMFLVEGDAKVPYEAVARGMALLQSAGVQKIGFVTTPPSPAQQKKR</sequence>
<dbReference type="InterPro" id="IPR014168">
    <property type="entry name" value="Tol-Pal_TolR"/>
</dbReference>
<evidence type="ECO:0000256" key="8">
    <source>
        <dbReference type="ARBA" id="ARBA00023136"/>
    </source>
</evidence>
<dbReference type="OrthoDB" id="9798629at2"/>
<dbReference type="Proteomes" id="UP000199758">
    <property type="component" value="Unassembled WGS sequence"/>
</dbReference>
<evidence type="ECO:0000256" key="4">
    <source>
        <dbReference type="ARBA" id="ARBA00022519"/>
    </source>
</evidence>
<comment type="subcellular location">
    <subcellularLocation>
        <location evidence="10">Cell inner membrane</location>
        <topology evidence="10">Single-pass membrane protein</topology>
    </subcellularLocation>
    <subcellularLocation>
        <location evidence="1">Cell membrane</location>
        <topology evidence="1">Single-pass membrane protein</topology>
    </subcellularLocation>
</comment>
<feature type="transmembrane region" description="Helical" evidence="10">
    <location>
        <begin position="20"/>
        <end position="41"/>
    </location>
</feature>
<evidence type="ECO:0000256" key="3">
    <source>
        <dbReference type="ARBA" id="ARBA00022475"/>
    </source>
</evidence>
<keyword evidence="12" id="KW-1185">Reference proteome</keyword>
<keyword evidence="5 10" id="KW-0132">Cell division</keyword>
<dbReference type="RefSeq" id="WP_072899210.1">
    <property type="nucleotide sequence ID" value="NZ_FQWZ01000008.1"/>
</dbReference>
<accession>A0A1M5RTD6</accession>
<dbReference type="GO" id="GO:0051301">
    <property type="term" value="P:cell division"/>
    <property type="evidence" value="ECO:0007669"/>
    <property type="project" value="UniProtKB-UniRule"/>
</dbReference>
<dbReference type="GO" id="GO:0022857">
    <property type="term" value="F:transmembrane transporter activity"/>
    <property type="evidence" value="ECO:0007669"/>
    <property type="project" value="InterPro"/>
</dbReference>
<evidence type="ECO:0000256" key="5">
    <source>
        <dbReference type="ARBA" id="ARBA00022618"/>
    </source>
</evidence>
<name>A0A1M5RTD6_9GAMM</name>
<keyword evidence="3 10" id="KW-1003">Cell membrane</keyword>
<dbReference type="InterPro" id="IPR003400">
    <property type="entry name" value="ExbD"/>
</dbReference>
<evidence type="ECO:0000256" key="1">
    <source>
        <dbReference type="ARBA" id="ARBA00004162"/>
    </source>
</evidence>
<dbReference type="Gene3D" id="3.30.420.270">
    <property type="match status" value="1"/>
</dbReference>
<dbReference type="HAMAP" id="MF_02203">
    <property type="entry name" value="TolR"/>
    <property type="match status" value="1"/>
</dbReference>
<comment type="function">
    <text evidence="10">Part of the Tol-Pal system, which plays a role in outer membrane invagination during cell division and is important for maintaining outer membrane integrity.</text>
</comment>